<evidence type="ECO:0000256" key="6">
    <source>
        <dbReference type="ARBA" id="ARBA00022989"/>
    </source>
</evidence>
<sequence>MHTFLSRVNAVSAFSLSTLAALTFLCFASTFFINYTAPVTINAANIVLKNVPEYAVSREKNDLGALRFDLSSDLTPLFNWNTKQLFLYLTAEYETPNNKVNQEVHVTTHSVCVPSFNSEKWLSLSWGFQVVLWDKIIRRGDASLVSLKNQHLKYYFWDDGNGLLGHKNVSLSLSWNIIPIAGTLPTWSGTGTYKLTFPAEYTQGRTY</sequence>
<evidence type="ECO:0000256" key="3">
    <source>
        <dbReference type="ARBA" id="ARBA00022692"/>
    </source>
</evidence>
<dbReference type="Pfam" id="PF04573">
    <property type="entry name" value="SPC22"/>
    <property type="match status" value="1"/>
</dbReference>
<evidence type="ECO:0000256" key="5">
    <source>
        <dbReference type="ARBA" id="ARBA00022968"/>
    </source>
</evidence>
<organism evidence="11 12">
    <name type="scientific">Homarus americanus</name>
    <name type="common">American lobster</name>
    <dbReference type="NCBI Taxonomy" id="6706"/>
    <lineage>
        <taxon>Eukaryota</taxon>
        <taxon>Metazoa</taxon>
        <taxon>Ecdysozoa</taxon>
        <taxon>Arthropoda</taxon>
        <taxon>Crustacea</taxon>
        <taxon>Multicrustacea</taxon>
        <taxon>Malacostraca</taxon>
        <taxon>Eumalacostraca</taxon>
        <taxon>Eucarida</taxon>
        <taxon>Decapoda</taxon>
        <taxon>Pleocyemata</taxon>
        <taxon>Astacidea</taxon>
        <taxon>Nephropoidea</taxon>
        <taxon>Nephropidae</taxon>
        <taxon>Homarus</taxon>
    </lineage>
</organism>
<comment type="caution">
    <text evidence="11">The sequence shown here is derived from an EMBL/GenBank/DDBJ whole genome shotgun (WGS) entry which is preliminary data.</text>
</comment>
<gene>
    <name evidence="11" type="ORF">Hamer_G019765</name>
</gene>
<dbReference type="GO" id="GO:0045047">
    <property type="term" value="P:protein targeting to ER"/>
    <property type="evidence" value="ECO:0007669"/>
    <property type="project" value="TreeGrafter"/>
</dbReference>
<dbReference type="PANTHER" id="PTHR12804">
    <property type="entry name" value="MICROSOMAL SIGNAL PEPTIDASE 23 KD SUBUNIT SPC22/23"/>
    <property type="match status" value="1"/>
</dbReference>
<evidence type="ECO:0000256" key="2">
    <source>
        <dbReference type="ARBA" id="ARBA00009289"/>
    </source>
</evidence>
<keyword evidence="12" id="KW-1185">Reference proteome</keyword>
<comment type="similarity">
    <text evidence="2 10">Belongs to the SPCS3 family.</text>
</comment>
<dbReference type="GO" id="GO:0005787">
    <property type="term" value="C:signal peptidase complex"/>
    <property type="evidence" value="ECO:0007669"/>
    <property type="project" value="UniProtKB-UniRule"/>
</dbReference>
<dbReference type="EMBL" id="JAHLQT010014926">
    <property type="protein sequence ID" value="KAG7169945.1"/>
    <property type="molecule type" value="Genomic_DNA"/>
</dbReference>
<dbReference type="GO" id="GO:0006465">
    <property type="term" value="P:signal peptide processing"/>
    <property type="evidence" value="ECO:0007669"/>
    <property type="project" value="UniProtKB-UniRule"/>
</dbReference>
<keyword evidence="3" id="KW-0812">Transmembrane</keyword>
<dbReference type="AlphaFoldDB" id="A0A8J5KF44"/>
<evidence type="ECO:0000256" key="7">
    <source>
        <dbReference type="ARBA" id="ARBA00023136"/>
    </source>
</evidence>
<keyword evidence="5" id="KW-0735">Signal-anchor</keyword>
<proteinExistence type="inferred from homology"/>
<reference evidence="11" key="1">
    <citation type="journal article" date="2021" name="Sci. Adv.">
        <title>The American lobster genome reveals insights on longevity, neural, and immune adaptations.</title>
        <authorList>
            <person name="Polinski J.M."/>
            <person name="Zimin A.V."/>
            <person name="Clark K.F."/>
            <person name="Kohn A.B."/>
            <person name="Sadowski N."/>
            <person name="Timp W."/>
            <person name="Ptitsyn A."/>
            <person name="Khanna P."/>
            <person name="Romanova D.Y."/>
            <person name="Williams P."/>
            <person name="Greenwood S.J."/>
            <person name="Moroz L.L."/>
            <person name="Walt D.R."/>
            <person name="Bodnar A.G."/>
        </authorList>
    </citation>
    <scope>NUCLEOTIDE SEQUENCE</scope>
    <source>
        <strain evidence="11">GMGI-L3</strain>
    </source>
</reference>
<comment type="function">
    <text evidence="9">Essential component of the signal peptidase complex (SPC) which catalyzes the cleavage of N-terminal signal sequences from nascent proteins as they are translocated into the lumen of the endoplasmic reticulum. Essential for the SPC catalytic activity, possibly by stabilizing and positioning the active center of the complex close to the lumenal surface.</text>
</comment>
<evidence type="ECO:0000313" key="11">
    <source>
        <dbReference type="EMBL" id="KAG7169945.1"/>
    </source>
</evidence>
<keyword evidence="4 10" id="KW-0256">Endoplasmic reticulum</keyword>
<evidence type="ECO:0000256" key="10">
    <source>
        <dbReference type="PIRNR" id="PIRNR016089"/>
    </source>
</evidence>
<evidence type="ECO:0000256" key="8">
    <source>
        <dbReference type="ARBA" id="ARBA00029556"/>
    </source>
</evidence>
<dbReference type="PIRSF" id="PIRSF016089">
    <property type="entry name" value="SPC22"/>
    <property type="match status" value="1"/>
</dbReference>
<evidence type="ECO:0000313" key="12">
    <source>
        <dbReference type="Proteomes" id="UP000747542"/>
    </source>
</evidence>
<dbReference type="InterPro" id="IPR007653">
    <property type="entry name" value="SPC3"/>
</dbReference>
<dbReference type="Proteomes" id="UP000747542">
    <property type="component" value="Unassembled WGS sequence"/>
</dbReference>
<evidence type="ECO:0000256" key="9">
    <source>
        <dbReference type="ARBA" id="ARBA00046080"/>
    </source>
</evidence>
<keyword evidence="7 10" id="KW-0472">Membrane</keyword>
<keyword evidence="6" id="KW-1133">Transmembrane helix</keyword>
<protein>
    <recommendedName>
        <fullName evidence="8 10">Signal peptidase complex subunit 3</fullName>
    </recommendedName>
</protein>
<name>A0A8J5KF44_HOMAM</name>
<dbReference type="PANTHER" id="PTHR12804:SF0">
    <property type="entry name" value="SIGNAL PEPTIDASE COMPLEX SUBUNIT 3"/>
    <property type="match status" value="1"/>
</dbReference>
<evidence type="ECO:0000256" key="1">
    <source>
        <dbReference type="ARBA" id="ARBA00004648"/>
    </source>
</evidence>
<evidence type="ECO:0000256" key="4">
    <source>
        <dbReference type="ARBA" id="ARBA00022824"/>
    </source>
</evidence>
<comment type="subcellular location">
    <subcellularLocation>
        <location evidence="1">Endoplasmic reticulum membrane</location>
        <topology evidence="1">Single-pass type II membrane protein</topology>
    </subcellularLocation>
</comment>
<accession>A0A8J5KF44</accession>